<feature type="transmembrane region" description="Helical" evidence="1">
    <location>
        <begin position="101"/>
        <end position="125"/>
    </location>
</feature>
<gene>
    <name evidence="2" type="ORF">CPT_Merlin89</name>
</gene>
<evidence type="ECO:0000256" key="1">
    <source>
        <dbReference type="SAM" id="Phobius"/>
    </source>
</evidence>
<dbReference type="GeneID" id="26648003"/>
<reference evidence="2 3" key="1">
    <citation type="journal article" date="2015" name="Genome Announc.">
        <title>Complete Genome Sequence of Citrobacter freundii Myophage Merlin.</title>
        <authorList>
            <person name="LeSage K.C."/>
            <person name="Hargrove E.C."/>
            <person name="Cahill J.L."/>
            <person name="Rasche E.S."/>
            <person name="Kuty Everett G.F."/>
        </authorList>
    </citation>
    <scope>NUCLEOTIDE SEQUENCE [LARGE SCALE GENOMIC DNA]</scope>
</reference>
<proteinExistence type="predicted"/>
<dbReference type="Proteomes" id="UP000204280">
    <property type="component" value="Segment"/>
</dbReference>
<evidence type="ECO:0000313" key="2">
    <source>
        <dbReference type="EMBL" id="AKU43735.1"/>
    </source>
</evidence>
<protein>
    <recommendedName>
        <fullName evidence="4">DUF3592 domain-containing protein</fullName>
    </recommendedName>
</protein>
<dbReference type="OrthoDB" id="24624at10239"/>
<keyword evidence="1" id="KW-0812">Transmembrane</keyword>
<accession>A0A0K1LNK6</accession>
<dbReference type="RefSeq" id="YP_009203803.1">
    <property type="nucleotide sequence ID" value="NC_028857.1"/>
</dbReference>
<evidence type="ECO:0000313" key="3">
    <source>
        <dbReference type="Proteomes" id="UP000204280"/>
    </source>
</evidence>
<dbReference type="KEGG" id="vg:26648003"/>
<keyword evidence="1" id="KW-0472">Membrane</keyword>
<sequence length="135" mass="15137">MTRIKAAIIALILIVIPLTMNHFNDYMTYQNYDVKVVSVVSGMSPGKYSSLEFIAIYELEDGYRFDRRISAASSTQLSPGQNITLELRPFDVKQTPMENTIWFIGGVLVNCAGFVFGAAFALIAISRRVNNWMNS</sequence>
<dbReference type="EMBL" id="KT001915">
    <property type="protein sequence ID" value="AKU43735.1"/>
    <property type="molecule type" value="Genomic_DNA"/>
</dbReference>
<name>A0A0K1LNK6_9CAUD</name>
<evidence type="ECO:0008006" key="4">
    <source>
        <dbReference type="Google" id="ProtNLM"/>
    </source>
</evidence>
<organism evidence="2 3">
    <name type="scientific">Citrobacter phage Merlin</name>
    <dbReference type="NCBI Taxonomy" id="1675602"/>
    <lineage>
        <taxon>Viruses</taxon>
        <taxon>Duplodnaviria</taxon>
        <taxon>Heunggongvirae</taxon>
        <taxon>Uroviricota</taxon>
        <taxon>Caudoviricetes</taxon>
        <taxon>Pantevenvirales</taxon>
        <taxon>Straboviridae</taxon>
        <taxon>Tevenvirinae</taxon>
        <taxon>Moonvirus</taxon>
        <taxon>Moonvirus merlin</taxon>
    </lineage>
</organism>
<keyword evidence="3" id="KW-1185">Reference proteome</keyword>
<keyword evidence="1" id="KW-1133">Transmembrane helix</keyword>